<dbReference type="InterPro" id="IPR051014">
    <property type="entry name" value="Cation_Transport_ATPase_IB"/>
</dbReference>
<dbReference type="EMBL" id="MFJC01000039">
    <property type="protein sequence ID" value="OGG08922.1"/>
    <property type="molecule type" value="Genomic_DNA"/>
</dbReference>
<dbReference type="InterPro" id="IPR027256">
    <property type="entry name" value="P-typ_ATPase_IB"/>
</dbReference>
<evidence type="ECO:0000313" key="10">
    <source>
        <dbReference type="EMBL" id="OGG08922.1"/>
    </source>
</evidence>
<protein>
    <recommendedName>
        <fullName evidence="9">P-type ATPase A domain-containing protein</fullName>
    </recommendedName>
</protein>
<dbReference type="PROSITE" id="PS00154">
    <property type="entry name" value="ATPASE_E1_E2"/>
    <property type="match status" value="1"/>
</dbReference>
<evidence type="ECO:0000256" key="4">
    <source>
        <dbReference type="ARBA" id="ARBA00022723"/>
    </source>
</evidence>
<dbReference type="InterPro" id="IPR036412">
    <property type="entry name" value="HAD-like_sf"/>
</dbReference>
<dbReference type="InterPro" id="IPR044492">
    <property type="entry name" value="P_typ_ATPase_HD_dom"/>
</dbReference>
<evidence type="ECO:0000256" key="8">
    <source>
        <dbReference type="RuleBase" id="RU362081"/>
    </source>
</evidence>
<dbReference type="PANTHER" id="PTHR48085">
    <property type="entry name" value="CADMIUM/ZINC-TRANSPORTING ATPASE HMA2-RELATED"/>
    <property type="match status" value="1"/>
</dbReference>
<dbReference type="Proteomes" id="UP000176854">
    <property type="component" value="Unassembled WGS sequence"/>
</dbReference>
<evidence type="ECO:0000259" key="9">
    <source>
        <dbReference type="Pfam" id="PF00122"/>
    </source>
</evidence>
<name>A0A1F5Z9X9_9BACT</name>
<dbReference type="PANTHER" id="PTHR48085:SF5">
    <property type="entry name" value="CADMIUM_ZINC-TRANSPORTING ATPASE HMA4-RELATED"/>
    <property type="match status" value="1"/>
</dbReference>
<sequence length="613" mass="66211">MEHKAFLNSPTREYIIIAVVTVTLGSAWIIPQLNPILLLITVLVAIPTVVDGVKALLGHKITIETFNSAALLIALFSGETTSAAVIVLMLSLAQVLEIKTQVRAQRAVAELMKLKPQTAKTEVNGIVSESPIIAIKVGDILVVENGERIPADGEIIYGKAYIDESSVTGESKPVYKTVSSRVVSGTLNQSGLIKVKAISVGADSTIEQMARLISEAERNKSRSEKLADKFSGIFLPVLLIIGAVTYLVTRNASMTAALFLVACADDMAVAIPLTMTIALGRAARRGVIIKGGMWLDAIRKIKTLVLDKTGTLTYGAFTVKSVYIEPSVSTTDFWKMVAIAEKYSEHPAGKALFSEANKFVSQVPDAESVDVYGGSGLVVRFENREIIIGEYSTLLEQGLDLGIQTGQKIQTLAEDGSKSRVLVVVDKKFYGTVDIADVPRIEAKDVLTQVKKMGVAKTVMFTGDREDVASSIARGLGIDEYESSMRPEEKLDRLEKYLKDGKVAMVGDGVNDAPALARADVGIAMGIRGTPVAVETADIVILTDDLNRIPEMMLLGRQTFSVIRWDIILWVLSNAVGFGLVFTGIVGPVLAATYNFLTDFLPIANSIRLYKKR</sequence>
<dbReference type="AlphaFoldDB" id="A0A1F5Z9X9"/>
<keyword evidence="3 8" id="KW-0812">Transmembrane</keyword>
<gene>
    <name evidence="10" type="ORF">A2154_02980</name>
</gene>
<dbReference type="InterPro" id="IPR023214">
    <property type="entry name" value="HAD_sf"/>
</dbReference>
<evidence type="ECO:0000256" key="7">
    <source>
        <dbReference type="ARBA" id="ARBA00023136"/>
    </source>
</evidence>
<dbReference type="STRING" id="1798373.A2154_02980"/>
<dbReference type="Pfam" id="PF00702">
    <property type="entry name" value="Hydrolase"/>
    <property type="match status" value="1"/>
</dbReference>
<keyword evidence="8" id="KW-0547">Nucleotide-binding</keyword>
<organism evidence="10 11">
    <name type="scientific">Candidatus Gottesmanbacteria bacterium RBG_16_43_7</name>
    <dbReference type="NCBI Taxonomy" id="1798373"/>
    <lineage>
        <taxon>Bacteria</taxon>
        <taxon>Candidatus Gottesmaniibacteriota</taxon>
    </lineage>
</organism>
<dbReference type="GO" id="GO:0016887">
    <property type="term" value="F:ATP hydrolysis activity"/>
    <property type="evidence" value="ECO:0007669"/>
    <property type="project" value="InterPro"/>
</dbReference>
<feature type="transmembrane region" description="Helical" evidence="8">
    <location>
        <begin position="254"/>
        <end position="280"/>
    </location>
</feature>
<evidence type="ECO:0000313" key="11">
    <source>
        <dbReference type="Proteomes" id="UP000176854"/>
    </source>
</evidence>
<dbReference type="SUPFAM" id="SSF81653">
    <property type="entry name" value="Calcium ATPase, transduction domain A"/>
    <property type="match status" value="1"/>
</dbReference>
<dbReference type="Gene3D" id="2.70.150.10">
    <property type="entry name" value="Calcium-transporting ATPase, cytoplasmic transduction domain A"/>
    <property type="match status" value="1"/>
</dbReference>
<dbReference type="FunFam" id="2.70.150.10:FF:000002">
    <property type="entry name" value="Copper-transporting ATPase 1, putative"/>
    <property type="match status" value="1"/>
</dbReference>
<dbReference type="Pfam" id="PF00122">
    <property type="entry name" value="E1-E2_ATPase"/>
    <property type="match status" value="1"/>
</dbReference>
<evidence type="ECO:0000256" key="6">
    <source>
        <dbReference type="ARBA" id="ARBA00022989"/>
    </source>
</evidence>
<keyword evidence="6 8" id="KW-1133">Transmembrane helix</keyword>
<feature type="domain" description="P-type ATPase A" evidence="9">
    <location>
        <begin position="114"/>
        <end position="213"/>
    </location>
</feature>
<evidence type="ECO:0000256" key="5">
    <source>
        <dbReference type="ARBA" id="ARBA00022967"/>
    </source>
</evidence>
<dbReference type="GO" id="GO:0005886">
    <property type="term" value="C:plasma membrane"/>
    <property type="evidence" value="ECO:0007669"/>
    <property type="project" value="UniProtKB-SubCell"/>
</dbReference>
<keyword evidence="4 8" id="KW-0479">Metal-binding</keyword>
<dbReference type="Gene3D" id="3.40.1110.10">
    <property type="entry name" value="Calcium-transporting ATPase, cytoplasmic domain N"/>
    <property type="match status" value="1"/>
</dbReference>
<dbReference type="InterPro" id="IPR023298">
    <property type="entry name" value="ATPase_P-typ_TM_dom_sf"/>
</dbReference>
<dbReference type="InterPro" id="IPR001757">
    <property type="entry name" value="P_typ_ATPase"/>
</dbReference>
<keyword evidence="8" id="KW-0067">ATP-binding</keyword>
<feature type="transmembrane region" description="Helical" evidence="8">
    <location>
        <begin position="69"/>
        <end position="96"/>
    </location>
</feature>
<dbReference type="PRINTS" id="PR00120">
    <property type="entry name" value="HATPASE"/>
</dbReference>
<keyword evidence="7 8" id="KW-0472">Membrane</keyword>
<evidence type="ECO:0000256" key="3">
    <source>
        <dbReference type="ARBA" id="ARBA00022692"/>
    </source>
</evidence>
<comment type="subcellular location">
    <subcellularLocation>
        <location evidence="8">Cell membrane</location>
    </subcellularLocation>
    <subcellularLocation>
        <location evidence="1">Membrane</location>
    </subcellularLocation>
</comment>
<dbReference type="Gene3D" id="3.40.50.1000">
    <property type="entry name" value="HAD superfamily/HAD-like"/>
    <property type="match status" value="1"/>
</dbReference>
<evidence type="ECO:0000256" key="1">
    <source>
        <dbReference type="ARBA" id="ARBA00004370"/>
    </source>
</evidence>
<dbReference type="SFLD" id="SFLDF00027">
    <property type="entry name" value="p-type_atpase"/>
    <property type="match status" value="1"/>
</dbReference>
<dbReference type="PRINTS" id="PR00119">
    <property type="entry name" value="CATATPASE"/>
</dbReference>
<comment type="similarity">
    <text evidence="2 8">Belongs to the cation transport ATPase (P-type) (TC 3.A.3) family. Type IB subfamily.</text>
</comment>
<dbReference type="NCBIfam" id="TIGR01494">
    <property type="entry name" value="ATPase_P-type"/>
    <property type="match status" value="1"/>
</dbReference>
<feature type="transmembrane region" description="Helical" evidence="8">
    <location>
        <begin position="37"/>
        <end position="57"/>
    </location>
</feature>
<proteinExistence type="inferred from homology"/>
<keyword evidence="5" id="KW-1278">Translocase</keyword>
<dbReference type="SUPFAM" id="SSF81665">
    <property type="entry name" value="Calcium ATPase, transmembrane domain M"/>
    <property type="match status" value="1"/>
</dbReference>
<feature type="transmembrane region" description="Helical" evidence="8">
    <location>
        <begin position="567"/>
        <end position="586"/>
    </location>
</feature>
<evidence type="ECO:0000256" key="2">
    <source>
        <dbReference type="ARBA" id="ARBA00006024"/>
    </source>
</evidence>
<dbReference type="SFLD" id="SFLDG00002">
    <property type="entry name" value="C1.7:_P-type_atpase_like"/>
    <property type="match status" value="1"/>
</dbReference>
<comment type="caution">
    <text evidence="10">The sequence shown here is derived from an EMBL/GenBank/DDBJ whole genome shotgun (WGS) entry which is preliminary data.</text>
</comment>
<dbReference type="InterPro" id="IPR023299">
    <property type="entry name" value="ATPase_P-typ_cyto_dom_N"/>
</dbReference>
<reference evidence="10 11" key="1">
    <citation type="journal article" date="2016" name="Nat. Commun.">
        <title>Thousands of microbial genomes shed light on interconnected biogeochemical processes in an aquifer system.</title>
        <authorList>
            <person name="Anantharaman K."/>
            <person name="Brown C.T."/>
            <person name="Hug L.A."/>
            <person name="Sharon I."/>
            <person name="Castelle C.J."/>
            <person name="Probst A.J."/>
            <person name="Thomas B.C."/>
            <person name="Singh A."/>
            <person name="Wilkins M.J."/>
            <person name="Karaoz U."/>
            <person name="Brodie E.L."/>
            <person name="Williams K.H."/>
            <person name="Hubbard S.S."/>
            <person name="Banfield J.F."/>
        </authorList>
    </citation>
    <scope>NUCLEOTIDE SEQUENCE [LARGE SCALE GENOMIC DNA]</scope>
</reference>
<feature type="transmembrane region" description="Helical" evidence="8">
    <location>
        <begin position="14"/>
        <end position="30"/>
    </location>
</feature>
<dbReference type="InterPro" id="IPR018303">
    <property type="entry name" value="ATPase_P-typ_P_site"/>
</dbReference>
<dbReference type="InterPro" id="IPR008250">
    <property type="entry name" value="ATPase_P-typ_transduc_dom_A_sf"/>
</dbReference>
<dbReference type="SFLD" id="SFLDS00003">
    <property type="entry name" value="Haloacid_Dehalogenase"/>
    <property type="match status" value="1"/>
</dbReference>
<dbReference type="GO" id="GO:0019829">
    <property type="term" value="F:ATPase-coupled monoatomic cation transmembrane transporter activity"/>
    <property type="evidence" value="ECO:0007669"/>
    <property type="project" value="InterPro"/>
</dbReference>
<dbReference type="GO" id="GO:0046872">
    <property type="term" value="F:metal ion binding"/>
    <property type="evidence" value="ECO:0007669"/>
    <property type="project" value="UniProtKB-KW"/>
</dbReference>
<feature type="transmembrane region" description="Helical" evidence="8">
    <location>
        <begin position="230"/>
        <end position="248"/>
    </location>
</feature>
<dbReference type="SUPFAM" id="SSF56784">
    <property type="entry name" value="HAD-like"/>
    <property type="match status" value="1"/>
</dbReference>
<dbReference type="NCBIfam" id="TIGR01525">
    <property type="entry name" value="ATPase-IB_hvy"/>
    <property type="match status" value="1"/>
</dbReference>
<dbReference type="InterPro" id="IPR059000">
    <property type="entry name" value="ATPase_P-type_domA"/>
</dbReference>
<keyword evidence="8" id="KW-1003">Cell membrane</keyword>
<dbReference type="GO" id="GO:0005524">
    <property type="term" value="F:ATP binding"/>
    <property type="evidence" value="ECO:0007669"/>
    <property type="project" value="UniProtKB-UniRule"/>
</dbReference>
<accession>A0A1F5Z9X9</accession>